<proteinExistence type="predicted"/>
<keyword evidence="3" id="KW-1185">Reference proteome</keyword>
<evidence type="ECO:0000313" key="2">
    <source>
        <dbReference type="EMBL" id="KAG5652384.1"/>
    </source>
</evidence>
<reference evidence="2" key="2">
    <citation type="submission" date="2021-10" db="EMBL/GenBank/DDBJ databases">
        <title>Phylogenomics reveals ancestral predisposition of the termite-cultivated fungus Termitomyces towards a domesticated lifestyle.</title>
        <authorList>
            <person name="Auxier B."/>
            <person name="Grum-Grzhimaylo A."/>
            <person name="Cardenas M.E."/>
            <person name="Lodge J.D."/>
            <person name="Laessoe T."/>
            <person name="Pedersen O."/>
            <person name="Smith M.E."/>
            <person name="Kuyper T.W."/>
            <person name="Franco-Molano E.A."/>
            <person name="Baroni T.J."/>
            <person name="Aanen D.K."/>
        </authorList>
    </citation>
    <scope>NUCLEOTIDE SEQUENCE</scope>
    <source>
        <strain evidence="2">D49</strain>
    </source>
</reference>
<gene>
    <name evidence="2" type="ORF">H0H81_005180</name>
</gene>
<evidence type="ECO:0000256" key="1">
    <source>
        <dbReference type="SAM" id="SignalP"/>
    </source>
</evidence>
<accession>A0A9P7GM87</accession>
<feature type="chain" id="PRO_5040247860" evidence="1">
    <location>
        <begin position="20"/>
        <end position="198"/>
    </location>
</feature>
<dbReference type="OrthoDB" id="3485059at2759"/>
<sequence length="198" mass="20629">MHLSSLFIIPLLYCTSINAATSISDILNDIAGISSALNTFNNNVGAFPTTGGTLAKAYVRSILIAPMISTHHNAGHPYECLGSRHLSQQGHYGRQRPLSYSNGLAVLKASQALKPVVAQSLSQTVAIQGALQALPGVNVQAYIAQDLATLSTGVSNFGAAMVGIAPFLLVAEATFFKIHIDLLLSNASGALKSSPGLK</sequence>
<dbReference type="AlphaFoldDB" id="A0A9P7GM87"/>
<evidence type="ECO:0000313" key="3">
    <source>
        <dbReference type="Proteomes" id="UP000717328"/>
    </source>
</evidence>
<comment type="caution">
    <text evidence="2">The sequence shown here is derived from an EMBL/GenBank/DDBJ whole genome shotgun (WGS) entry which is preliminary data.</text>
</comment>
<keyword evidence="1" id="KW-0732">Signal</keyword>
<protein>
    <submittedName>
        <fullName evidence="2">Uncharacterized protein</fullName>
    </submittedName>
</protein>
<dbReference type="Proteomes" id="UP000717328">
    <property type="component" value="Unassembled WGS sequence"/>
</dbReference>
<organism evidence="2 3">
    <name type="scientific">Sphagnurus paluster</name>
    <dbReference type="NCBI Taxonomy" id="117069"/>
    <lineage>
        <taxon>Eukaryota</taxon>
        <taxon>Fungi</taxon>
        <taxon>Dikarya</taxon>
        <taxon>Basidiomycota</taxon>
        <taxon>Agaricomycotina</taxon>
        <taxon>Agaricomycetes</taxon>
        <taxon>Agaricomycetidae</taxon>
        <taxon>Agaricales</taxon>
        <taxon>Tricholomatineae</taxon>
        <taxon>Lyophyllaceae</taxon>
        <taxon>Sphagnurus</taxon>
    </lineage>
</organism>
<feature type="signal peptide" evidence="1">
    <location>
        <begin position="1"/>
        <end position="19"/>
    </location>
</feature>
<name>A0A9P7GM87_9AGAR</name>
<dbReference type="EMBL" id="JABCKI010000131">
    <property type="protein sequence ID" value="KAG5652384.1"/>
    <property type="molecule type" value="Genomic_DNA"/>
</dbReference>
<reference evidence="2" key="1">
    <citation type="submission" date="2021-02" db="EMBL/GenBank/DDBJ databases">
        <authorList>
            <person name="Nieuwenhuis M."/>
            <person name="Van De Peppel L.J.J."/>
        </authorList>
    </citation>
    <scope>NUCLEOTIDE SEQUENCE</scope>
    <source>
        <strain evidence="2">D49</strain>
    </source>
</reference>